<keyword evidence="1" id="KW-0732">Signal</keyword>
<organism evidence="2 3">
    <name type="scientific">Chitinophaga horti</name>
    <dbReference type="NCBI Taxonomy" id="2920382"/>
    <lineage>
        <taxon>Bacteria</taxon>
        <taxon>Pseudomonadati</taxon>
        <taxon>Bacteroidota</taxon>
        <taxon>Chitinophagia</taxon>
        <taxon>Chitinophagales</taxon>
        <taxon>Chitinophagaceae</taxon>
        <taxon>Chitinophaga</taxon>
    </lineage>
</organism>
<dbReference type="RefSeq" id="WP_264282977.1">
    <property type="nucleotide sequence ID" value="NZ_CP107006.1"/>
</dbReference>
<dbReference type="EMBL" id="CP107006">
    <property type="protein sequence ID" value="UYQ95204.1"/>
    <property type="molecule type" value="Genomic_DNA"/>
</dbReference>
<feature type="signal peptide" evidence="1">
    <location>
        <begin position="1"/>
        <end position="21"/>
    </location>
</feature>
<accession>A0ABY6JA70</accession>
<keyword evidence="3" id="KW-1185">Reference proteome</keyword>
<name>A0ABY6JA70_9BACT</name>
<evidence type="ECO:0000256" key="1">
    <source>
        <dbReference type="SAM" id="SignalP"/>
    </source>
</evidence>
<reference evidence="2" key="1">
    <citation type="submission" date="2022-10" db="EMBL/GenBank/DDBJ databases">
        <title>Chitinophaga sp. nov., isolated from soil.</title>
        <authorList>
            <person name="Jeon C.O."/>
        </authorList>
    </citation>
    <scope>NUCLEOTIDE SEQUENCE</scope>
    <source>
        <strain evidence="2">R8</strain>
    </source>
</reference>
<evidence type="ECO:0000313" key="3">
    <source>
        <dbReference type="Proteomes" id="UP001162741"/>
    </source>
</evidence>
<evidence type="ECO:0000313" key="2">
    <source>
        <dbReference type="EMBL" id="UYQ95204.1"/>
    </source>
</evidence>
<proteinExistence type="predicted"/>
<dbReference type="Proteomes" id="UP001162741">
    <property type="component" value="Chromosome"/>
</dbReference>
<gene>
    <name evidence="2" type="ORF">MKQ68_08860</name>
</gene>
<feature type="chain" id="PRO_5046172471" evidence="1">
    <location>
        <begin position="22"/>
        <end position="108"/>
    </location>
</feature>
<sequence length="108" mass="11786">MLKKIFLLLALCIACLQTVNAQDAGYVDVLDYYANGTPQHGVKIKTNITFQNGSVMPTIMIEGYNYGTGAPIQLTLTFYIYSNAFVNSSISSAGAYTPQCTSQTREVK</sequence>
<protein>
    <submittedName>
        <fullName evidence="2">Uncharacterized protein</fullName>
    </submittedName>
</protein>